<dbReference type="Gene3D" id="3.40.50.720">
    <property type="entry name" value="NAD(P)-binding Rossmann-like Domain"/>
    <property type="match status" value="2"/>
</dbReference>
<dbReference type="PANTHER" id="PTHR24148">
    <property type="entry name" value="ANKYRIN REPEAT DOMAIN-CONTAINING PROTEIN 39 HOMOLOG-RELATED"/>
    <property type="match status" value="1"/>
</dbReference>
<dbReference type="EMBL" id="JABEXW010000147">
    <property type="protein sequence ID" value="KAF4969884.1"/>
    <property type="molecule type" value="Genomic_DNA"/>
</dbReference>
<feature type="domain" description="Heterokaryon incompatibility" evidence="1">
    <location>
        <begin position="115"/>
        <end position="293"/>
    </location>
</feature>
<accession>A0A8H4U5F4</accession>
<dbReference type="Proteomes" id="UP000622797">
    <property type="component" value="Unassembled WGS sequence"/>
</dbReference>
<evidence type="ECO:0000313" key="3">
    <source>
        <dbReference type="Proteomes" id="UP000622797"/>
    </source>
</evidence>
<keyword evidence="3" id="KW-1185">Reference proteome</keyword>
<dbReference type="InterPro" id="IPR036291">
    <property type="entry name" value="NAD(P)-bd_dom_sf"/>
</dbReference>
<dbReference type="Pfam" id="PF00106">
    <property type="entry name" value="adh_short"/>
    <property type="match status" value="1"/>
</dbReference>
<organism evidence="2 3">
    <name type="scientific">Fusarium sarcochroum</name>
    <dbReference type="NCBI Taxonomy" id="1208366"/>
    <lineage>
        <taxon>Eukaryota</taxon>
        <taxon>Fungi</taxon>
        <taxon>Dikarya</taxon>
        <taxon>Ascomycota</taxon>
        <taxon>Pezizomycotina</taxon>
        <taxon>Sordariomycetes</taxon>
        <taxon>Hypocreomycetidae</taxon>
        <taxon>Hypocreales</taxon>
        <taxon>Nectriaceae</taxon>
        <taxon>Fusarium</taxon>
        <taxon>Fusarium lateritium species complex</taxon>
    </lineage>
</organism>
<dbReference type="InterPro" id="IPR052895">
    <property type="entry name" value="HetReg/Transcr_Mod"/>
</dbReference>
<dbReference type="PRINTS" id="PR00081">
    <property type="entry name" value="GDHRDH"/>
</dbReference>
<protein>
    <recommendedName>
        <fullName evidence="1">Heterokaryon incompatibility domain-containing protein</fullName>
    </recommendedName>
</protein>
<sequence>MELPWEARIARDPKFKSQSSTQGLLPLARFLWDYSTAEGVKAGHKAAFQSGKEKLGGLLSSLQGSANAKTDLPSNEFVHSPLGETRDLRLVHVTIQDSTLRSSVRTYPASEIPPYVCLSYVWADFGPMLNRGRDFRETELEVPHFSHADTIEIALNDRRFSIGANLHAALLGLEKHLNGRPIWIDAVCINQTDSTEKATQVARMGEIYSAAEKVFVWLGRKHTERTASMSILRVWPSFPDDPNNANIRFHGKKYSTAKAFFDATSTGSELLSWISLLRTVTESWWSRVWTVQEFILARDYAFFYDGEEIPTAELKKAMDWTYFMAGHLSPKMIPHWVTFQPSIFDLKKSEAKLNLLDVALLGATRMAGDPRDKVWAFLGITDPASIGQAPLKPNYDNRNMGDFYLDVAQRLVRGDAGLLILSLVNHPLPKESYTFKSTKPIGNQWLDQYKAKKRLPSQDPAWAPPKEDVFDQILQPDWSGKELGYPSWVFKMASAVAIEPLFLREMKAQKARGRPLHDASWRIFHAASKIGGEVSLSADGRALSLNAGILDTISKAAALPKRPEDEKTFHKSIRSWYPGRTRLTDIPYPPQPSTTVPDALWRTLLMNIWLTTHPAPDSCSEHFATYLARISDSASGAKHDLRSKHKPDPEDGDIFSTAMDESGTDRVLFITEKGYLGLGPARTQVGDSKPDMPSNRPYLDPSLFWRNWQALKGLNNTTLRQGTIVDQNIQGKWIIITGANSGVGLEAAKIFARLGANLILACREPPKHEIHPDEVAQECLELSIAAGHKSTIEWWFLDMSDLTSVDIFVQRWLQSGRVLDILCNNAGSLYGNNKLYYQIWIAEFQRRLLNSTKFRHVTVNGVHPGFVNTGIWNDTSKEGAHPWIERMYKYLVYYVGISSTQGCLAIVHAAASIEFGPNAASQGVGSAVSQGGGHYINRIWRAEPMPHCADATIKGEIWDKVRAELTSKDWKLDVLNAL</sequence>
<reference evidence="2" key="2">
    <citation type="submission" date="2020-05" db="EMBL/GenBank/DDBJ databases">
        <authorList>
            <person name="Kim H.-S."/>
            <person name="Proctor R.H."/>
            <person name="Brown D.W."/>
        </authorList>
    </citation>
    <scope>NUCLEOTIDE SEQUENCE</scope>
    <source>
        <strain evidence="2">NRRL 20472</strain>
    </source>
</reference>
<reference evidence="2" key="1">
    <citation type="journal article" date="2020" name="BMC Genomics">
        <title>Correction to: Identification and distribution of gene clusters required for synthesis of sphingolipid metabolism inhibitors in diverse species of the filamentous fungus Fusarium.</title>
        <authorList>
            <person name="Kim H.S."/>
            <person name="Lohmar J.M."/>
            <person name="Busman M."/>
            <person name="Brown D.W."/>
            <person name="Naumann T.A."/>
            <person name="Divon H.H."/>
            <person name="Lysoe E."/>
            <person name="Uhlig S."/>
            <person name="Proctor R.H."/>
        </authorList>
    </citation>
    <scope>NUCLEOTIDE SEQUENCE</scope>
    <source>
        <strain evidence="2">NRRL 20472</strain>
    </source>
</reference>
<evidence type="ECO:0000313" key="2">
    <source>
        <dbReference type="EMBL" id="KAF4969884.1"/>
    </source>
</evidence>
<dbReference type="OrthoDB" id="2157530at2759"/>
<gene>
    <name evidence="2" type="ORF">FSARC_2979</name>
</gene>
<comment type="caution">
    <text evidence="2">The sequence shown here is derived from an EMBL/GenBank/DDBJ whole genome shotgun (WGS) entry which is preliminary data.</text>
</comment>
<dbReference type="AlphaFoldDB" id="A0A8H4U5F4"/>
<dbReference type="PANTHER" id="PTHR24148:SF73">
    <property type="entry name" value="HET DOMAIN PROTEIN (AFU_ORTHOLOGUE AFUA_8G01020)"/>
    <property type="match status" value="1"/>
</dbReference>
<proteinExistence type="predicted"/>
<dbReference type="InterPro" id="IPR010730">
    <property type="entry name" value="HET"/>
</dbReference>
<dbReference type="SUPFAM" id="SSF51735">
    <property type="entry name" value="NAD(P)-binding Rossmann-fold domains"/>
    <property type="match status" value="1"/>
</dbReference>
<dbReference type="Pfam" id="PF06985">
    <property type="entry name" value="HET"/>
    <property type="match status" value="1"/>
</dbReference>
<name>A0A8H4U5F4_9HYPO</name>
<dbReference type="InterPro" id="IPR002347">
    <property type="entry name" value="SDR_fam"/>
</dbReference>
<evidence type="ECO:0000259" key="1">
    <source>
        <dbReference type="Pfam" id="PF06985"/>
    </source>
</evidence>